<dbReference type="GO" id="GO:0008270">
    <property type="term" value="F:zinc ion binding"/>
    <property type="evidence" value="ECO:0007669"/>
    <property type="project" value="InterPro"/>
</dbReference>
<dbReference type="PROSITE" id="PS50048">
    <property type="entry name" value="ZN2_CY6_FUNGAL_2"/>
    <property type="match status" value="1"/>
</dbReference>
<keyword evidence="2" id="KW-0812">Transmembrane</keyword>
<evidence type="ECO:0000313" key="5">
    <source>
        <dbReference type="Proteomes" id="UP001295740"/>
    </source>
</evidence>
<dbReference type="InterPro" id="IPR036864">
    <property type="entry name" value="Zn2-C6_fun-type_DNA-bd_sf"/>
</dbReference>
<reference evidence="4" key="1">
    <citation type="submission" date="2023-10" db="EMBL/GenBank/DDBJ databases">
        <authorList>
            <person name="Hackl T."/>
        </authorList>
    </citation>
    <scope>NUCLEOTIDE SEQUENCE</scope>
</reference>
<dbReference type="PROSITE" id="PS00463">
    <property type="entry name" value="ZN2_CY6_FUNGAL_1"/>
    <property type="match status" value="1"/>
</dbReference>
<dbReference type="SMART" id="SM00066">
    <property type="entry name" value="GAL4"/>
    <property type="match status" value="1"/>
</dbReference>
<dbReference type="PANTHER" id="PTHR47784">
    <property type="entry name" value="STEROL UPTAKE CONTROL PROTEIN 2"/>
    <property type="match status" value="1"/>
</dbReference>
<name>A0AAI8VHV3_9PEZI</name>
<evidence type="ECO:0000256" key="2">
    <source>
        <dbReference type="SAM" id="Phobius"/>
    </source>
</evidence>
<dbReference type="PANTHER" id="PTHR47784:SF10">
    <property type="entry name" value="TRANSCRIPTION FACTOR, PUTATIVE (AFU_ORTHOLOGUE AFUA_6G14150)-RELATED"/>
    <property type="match status" value="1"/>
</dbReference>
<keyword evidence="1" id="KW-0539">Nucleus</keyword>
<dbReference type="Proteomes" id="UP001295740">
    <property type="component" value="Unassembled WGS sequence"/>
</dbReference>
<keyword evidence="2" id="KW-0472">Membrane</keyword>
<dbReference type="GO" id="GO:0001228">
    <property type="term" value="F:DNA-binding transcription activator activity, RNA polymerase II-specific"/>
    <property type="evidence" value="ECO:0007669"/>
    <property type="project" value="TreeGrafter"/>
</dbReference>
<dbReference type="SUPFAM" id="SSF57701">
    <property type="entry name" value="Zn2/Cys6 DNA-binding domain"/>
    <property type="match status" value="1"/>
</dbReference>
<evidence type="ECO:0000313" key="4">
    <source>
        <dbReference type="EMBL" id="CAJ2505178.1"/>
    </source>
</evidence>
<comment type="caution">
    <text evidence="4">The sequence shown here is derived from an EMBL/GenBank/DDBJ whole genome shotgun (WGS) entry which is preliminary data.</text>
</comment>
<keyword evidence="5" id="KW-1185">Reference proteome</keyword>
<organism evidence="4 5">
    <name type="scientific">Anthostomella pinea</name>
    <dbReference type="NCBI Taxonomy" id="933095"/>
    <lineage>
        <taxon>Eukaryota</taxon>
        <taxon>Fungi</taxon>
        <taxon>Dikarya</taxon>
        <taxon>Ascomycota</taxon>
        <taxon>Pezizomycotina</taxon>
        <taxon>Sordariomycetes</taxon>
        <taxon>Xylariomycetidae</taxon>
        <taxon>Xylariales</taxon>
        <taxon>Xylariaceae</taxon>
        <taxon>Anthostomella</taxon>
    </lineage>
</organism>
<dbReference type="InterPro" id="IPR053157">
    <property type="entry name" value="Sterol_Uptake_Regulator"/>
</dbReference>
<protein>
    <submittedName>
        <fullName evidence="4">Uu.00g125720.m01.CDS01</fullName>
    </submittedName>
</protein>
<proteinExistence type="predicted"/>
<accession>A0AAI8VHV3</accession>
<keyword evidence="2" id="KW-1133">Transmembrane helix</keyword>
<dbReference type="EMBL" id="CAUWAG010000007">
    <property type="protein sequence ID" value="CAJ2505178.1"/>
    <property type="molecule type" value="Genomic_DNA"/>
</dbReference>
<feature type="domain" description="Zn(2)-C6 fungal-type" evidence="3">
    <location>
        <begin position="13"/>
        <end position="43"/>
    </location>
</feature>
<dbReference type="Gene3D" id="4.10.240.10">
    <property type="entry name" value="Zn(2)-C6 fungal-type DNA-binding domain"/>
    <property type="match status" value="1"/>
</dbReference>
<gene>
    <name evidence="4" type="ORF">KHLLAP_LOCUS5646</name>
</gene>
<dbReference type="CDD" id="cd00067">
    <property type="entry name" value="GAL4"/>
    <property type="match status" value="1"/>
</dbReference>
<evidence type="ECO:0000256" key="1">
    <source>
        <dbReference type="ARBA" id="ARBA00023242"/>
    </source>
</evidence>
<evidence type="ECO:0000259" key="3">
    <source>
        <dbReference type="PROSITE" id="PS50048"/>
    </source>
</evidence>
<dbReference type="AlphaFoldDB" id="A0AAI8VHV3"/>
<feature type="transmembrane region" description="Helical" evidence="2">
    <location>
        <begin position="136"/>
        <end position="154"/>
    </location>
</feature>
<sequence length="414" mass="46517">MQKRRAHKKSRRGCINCKKWHTKCDEQGPPCNNCALRNAKCEYPWAAAAAVNQAMPQQQLLHREGTSSGSSPDDRSLLCNGEQAAGLSSQQLWPSSRLLELELLHLWSTNKSLCSIPEDFHYMQVILPREALMYDWLLNGILVMAALHMATLVGKEEGKRYFHVAMELYDKASCSFRPQLANINHTNHHILYIFSSMTAFINVAFLQYAFDEGDEQNLLSGLAVTLDLLNGSVSIAKTDFERLLDSPIPIRAYLSQGNASMDILGSDTRAALARLAAFNDRYHAPMHETSVDTDAGSTTTTKPYSGLIIFLGRCFAEDARGVLRGYCCVLPGAAGHEFAIAFKNFDPMALLIIMHWAVLLDRLDEEYWWARKLGKRLAMGISDVLQRSHPVLVLEWWGNISWVRRQMGLPDCLV</sequence>
<dbReference type="Pfam" id="PF00172">
    <property type="entry name" value="Zn_clus"/>
    <property type="match status" value="1"/>
</dbReference>
<dbReference type="InterPro" id="IPR001138">
    <property type="entry name" value="Zn2Cys6_DnaBD"/>
</dbReference>